<keyword evidence="3" id="KW-1185">Reference proteome</keyword>
<reference evidence="2" key="2">
    <citation type="submission" date="2023-04" db="EMBL/GenBank/DDBJ databases">
        <authorList>
            <person name="Bu L."/>
            <person name="Lu L."/>
            <person name="Laidemitt M.R."/>
            <person name="Zhang S.M."/>
            <person name="Mutuku M."/>
            <person name="Mkoji G."/>
            <person name="Steinauer M."/>
            <person name="Loker E.S."/>
        </authorList>
    </citation>
    <scope>NUCLEOTIDE SEQUENCE</scope>
    <source>
        <strain evidence="2">KasaAsao</strain>
        <tissue evidence="2">Whole Snail</tissue>
    </source>
</reference>
<reference evidence="2" key="1">
    <citation type="journal article" date="2023" name="PLoS Negl. Trop. Dis.">
        <title>A genome sequence for Biomphalaria pfeifferi, the major vector snail for the human-infecting parasite Schistosoma mansoni.</title>
        <authorList>
            <person name="Bu L."/>
            <person name="Lu L."/>
            <person name="Laidemitt M.R."/>
            <person name="Zhang S.M."/>
            <person name="Mutuku M."/>
            <person name="Mkoji G."/>
            <person name="Steinauer M."/>
            <person name="Loker E.S."/>
        </authorList>
    </citation>
    <scope>NUCLEOTIDE SEQUENCE</scope>
    <source>
        <strain evidence="2">KasaAsao</strain>
    </source>
</reference>
<protein>
    <submittedName>
        <fullName evidence="2">Fibrinogen related protein 12.1-as2</fullName>
    </submittedName>
</protein>
<proteinExistence type="predicted"/>
<dbReference type="EMBL" id="JASAOG010000233">
    <property type="protein sequence ID" value="KAK0042744.1"/>
    <property type="molecule type" value="Genomic_DNA"/>
</dbReference>
<evidence type="ECO:0000313" key="2">
    <source>
        <dbReference type="EMBL" id="KAK0042744.1"/>
    </source>
</evidence>
<dbReference type="AlphaFoldDB" id="A0AAD8AW31"/>
<evidence type="ECO:0000313" key="3">
    <source>
        <dbReference type="Proteomes" id="UP001233172"/>
    </source>
</evidence>
<accession>A0AAD8AW31</accession>
<gene>
    <name evidence="2" type="ORF">Bpfe_027807</name>
</gene>
<feature type="non-terminal residue" evidence="2">
    <location>
        <position position="307"/>
    </location>
</feature>
<organism evidence="2 3">
    <name type="scientific">Biomphalaria pfeifferi</name>
    <name type="common">Bloodfluke planorb</name>
    <name type="synonym">Freshwater snail</name>
    <dbReference type="NCBI Taxonomy" id="112525"/>
    <lineage>
        <taxon>Eukaryota</taxon>
        <taxon>Metazoa</taxon>
        <taxon>Spiralia</taxon>
        <taxon>Lophotrochozoa</taxon>
        <taxon>Mollusca</taxon>
        <taxon>Gastropoda</taxon>
        <taxon>Heterobranchia</taxon>
        <taxon>Euthyneura</taxon>
        <taxon>Panpulmonata</taxon>
        <taxon>Hygrophila</taxon>
        <taxon>Lymnaeoidea</taxon>
        <taxon>Planorbidae</taxon>
        <taxon>Biomphalaria</taxon>
    </lineage>
</organism>
<keyword evidence="1" id="KW-0812">Transmembrane</keyword>
<keyword evidence="1" id="KW-0472">Membrane</keyword>
<comment type="caution">
    <text evidence="2">The sequence shown here is derived from an EMBL/GenBank/DDBJ whole genome shotgun (WGS) entry which is preliminary data.</text>
</comment>
<name>A0AAD8AW31_BIOPF</name>
<dbReference type="Proteomes" id="UP001233172">
    <property type="component" value="Unassembled WGS sequence"/>
</dbReference>
<feature type="transmembrane region" description="Helical" evidence="1">
    <location>
        <begin position="83"/>
        <end position="106"/>
    </location>
</feature>
<keyword evidence="1" id="KW-1133">Transmembrane helix</keyword>
<sequence>MWKQFNGVAVEAVTILIYTCVGVHRHQNVSYSDVQSSLNGIMLSTSLLAISYECVPNEMTHDIKTTTIQVNSSVEMLTKVSSYMVTVIGLSIVAVHFSIFMSVVIIDVQPRIISPGITPSLVVNCSVTDNQQSEIKIITSLSLSRYNESSKAFDVLYTLDAKTLLPQQVALLTDTEISSGNIFLAMTIYNPTKSDAQVYRCNVFGDSYQGNNISIADKKKVEEKTIVSELLEEILRLKKLDTSSQECSAINTELIIYNENIKLEVEPQNPVEFLKPLNLTCSLRGFNATMKDYQLDGWEVSQLIIKK</sequence>
<evidence type="ECO:0000256" key="1">
    <source>
        <dbReference type="SAM" id="Phobius"/>
    </source>
</evidence>